<dbReference type="OMA" id="HRCVENS"/>
<dbReference type="Gene3D" id="3.30.40.10">
    <property type="entry name" value="Zinc/RING finger domain, C3HC4 (zinc finger)"/>
    <property type="match status" value="1"/>
</dbReference>
<evidence type="ECO:0000256" key="4">
    <source>
        <dbReference type="PROSITE-ProRule" id="PRU00601"/>
    </source>
</evidence>
<feature type="domain" description="RING-type" evidence="5">
    <location>
        <begin position="148"/>
        <end position="191"/>
    </location>
</feature>
<dbReference type="SUPFAM" id="SSF57850">
    <property type="entry name" value="RING/U-box"/>
    <property type="match status" value="1"/>
</dbReference>
<reference evidence="8 9" key="1">
    <citation type="journal article" date="2008" name="Nature">
        <title>The genome of the choanoflagellate Monosiga brevicollis and the origin of metazoans.</title>
        <authorList>
            <consortium name="JGI Sequencing"/>
            <person name="King N."/>
            <person name="Westbrook M.J."/>
            <person name="Young S.L."/>
            <person name="Kuo A."/>
            <person name="Abedin M."/>
            <person name="Chapman J."/>
            <person name="Fairclough S."/>
            <person name="Hellsten U."/>
            <person name="Isogai Y."/>
            <person name="Letunic I."/>
            <person name="Marr M."/>
            <person name="Pincus D."/>
            <person name="Putnam N."/>
            <person name="Rokas A."/>
            <person name="Wright K.J."/>
            <person name="Zuzow R."/>
            <person name="Dirks W."/>
            <person name="Good M."/>
            <person name="Goodstein D."/>
            <person name="Lemons D."/>
            <person name="Li W."/>
            <person name="Lyons J.B."/>
            <person name="Morris A."/>
            <person name="Nichols S."/>
            <person name="Richter D.J."/>
            <person name="Salamov A."/>
            <person name="Bork P."/>
            <person name="Lim W.A."/>
            <person name="Manning G."/>
            <person name="Miller W.T."/>
            <person name="McGinnis W."/>
            <person name="Shapiro H."/>
            <person name="Tjian R."/>
            <person name="Grigoriev I.V."/>
            <person name="Rokhsar D."/>
        </authorList>
    </citation>
    <scope>NUCLEOTIDE SEQUENCE [LARGE SCALE GENOMIC DNA]</scope>
    <source>
        <strain evidence="9">MX1 / ATCC 50154</strain>
    </source>
</reference>
<keyword evidence="3" id="KW-0862">Zinc</keyword>
<dbReference type="InParanoid" id="A9UWA5"/>
<evidence type="ECO:0000259" key="6">
    <source>
        <dbReference type="PROSITE" id="PS51266"/>
    </source>
</evidence>
<evidence type="ECO:0000259" key="7">
    <source>
        <dbReference type="PROSITE" id="PS51270"/>
    </source>
</evidence>
<sequence>MLSEFASGHGAHAHGCQHYERHCHIKAVCCQRFYPCRRCHDQDTESGCDTVEMDRKAVQRICCQQCGLEQLVSEGCLRCGCRFGKYFCPLCRMFDDQLSKGTWHCHGCGICRVGGKEAFTHCDRCRVCYTNKRFEDHTCVEDAMGRDCPVCLEFLHTSTTAVVVPKCGHILHRSCYDEVLTSSTGRCPVCSRTYQRDLKRIQNLDAMIEAEPMPEGLRDQWVQVLCNDCQQKSWVGYHVLGHKV</sequence>
<evidence type="ECO:0000313" key="9">
    <source>
        <dbReference type="Proteomes" id="UP000001357"/>
    </source>
</evidence>
<evidence type="ECO:0000259" key="5">
    <source>
        <dbReference type="PROSITE" id="PS50089"/>
    </source>
</evidence>
<dbReference type="FunCoup" id="A9UWA5">
    <property type="interactions" value="1183"/>
</dbReference>
<dbReference type="GO" id="GO:0006511">
    <property type="term" value="P:ubiquitin-dependent protein catabolic process"/>
    <property type="evidence" value="ECO:0000318"/>
    <property type="project" value="GO_Central"/>
</dbReference>
<keyword evidence="2 4" id="KW-0863">Zinc-finger</keyword>
<dbReference type="PANTHER" id="PTHR21319:SF53">
    <property type="entry name" value="RING FINGER AND CHY ZINC FINGER DOMAIN-CONTAINING PROTEIN 1"/>
    <property type="match status" value="1"/>
</dbReference>
<protein>
    <recommendedName>
        <fullName evidence="10">RING finger and CHY zinc finger domain-containing protein 1</fullName>
    </recommendedName>
</protein>
<accession>A9UWA5</accession>
<dbReference type="InterPro" id="IPR037274">
    <property type="entry name" value="Znf_CHY_sf"/>
</dbReference>
<dbReference type="RefSeq" id="XP_001744783.1">
    <property type="nucleotide sequence ID" value="XM_001744731.1"/>
</dbReference>
<dbReference type="PROSITE" id="PS51266">
    <property type="entry name" value="ZF_CHY"/>
    <property type="match status" value="1"/>
</dbReference>
<dbReference type="GO" id="GO:0061630">
    <property type="term" value="F:ubiquitin protein ligase activity"/>
    <property type="evidence" value="ECO:0000318"/>
    <property type="project" value="GO_Central"/>
</dbReference>
<dbReference type="Pfam" id="PF05495">
    <property type="entry name" value="zf-CHY"/>
    <property type="match status" value="1"/>
</dbReference>
<dbReference type="PANTHER" id="PTHR21319">
    <property type="entry name" value="RING FINGER AND CHY ZINC FINGER DOMAIN-CONTAINING PROTEIN 1"/>
    <property type="match status" value="1"/>
</dbReference>
<dbReference type="AlphaFoldDB" id="A9UWA5"/>
<name>A9UWA5_MONBE</name>
<dbReference type="InterPro" id="IPR037275">
    <property type="entry name" value="Znf_CTCHY_sf"/>
</dbReference>
<dbReference type="GO" id="GO:0005634">
    <property type="term" value="C:nucleus"/>
    <property type="evidence" value="ECO:0000318"/>
    <property type="project" value="GO_Central"/>
</dbReference>
<dbReference type="SUPFAM" id="SSF161219">
    <property type="entry name" value="CHY zinc finger-like"/>
    <property type="match status" value="1"/>
</dbReference>
<dbReference type="InterPro" id="IPR017921">
    <property type="entry name" value="Znf_CTCHY"/>
</dbReference>
<proteinExistence type="predicted"/>
<dbReference type="GeneID" id="5889993"/>
<organism evidence="8 9">
    <name type="scientific">Monosiga brevicollis</name>
    <name type="common">Choanoflagellate</name>
    <dbReference type="NCBI Taxonomy" id="81824"/>
    <lineage>
        <taxon>Eukaryota</taxon>
        <taxon>Choanoflagellata</taxon>
        <taxon>Craspedida</taxon>
        <taxon>Salpingoecidae</taxon>
        <taxon>Monosiga</taxon>
    </lineage>
</organism>
<dbReference type="InterPro" id="IPR039512">
    <property type="entry name" value="RCHY1_zinc-ribbon"/>
</dbReference>
<evidence type="ECO:0000313" key="8">
    <source>
        <dbReference type="EMBL" id="EDQ90732.1"/>
    </source>
</evidence>
<evidence type="ECO:0000256" key="2">
    <source>
        <dbReference type="ARBA" id="ARBA00022771"/>
    </source>
</evidence>
<evidence type="ECO:0008006" key="10">
    <source>
        <dbReference type="Google" id="ProtNLM"/>
    </source>
</evidence>
<dbReference type="Proteomes" id="UP000001357">
    <property type="component" value="Unassembled WGS sequence"/>
</dbReference>
<keyword evidence="9" id="KW-1185">Reference proteome</keyword>
<dbReference type="Gene3D" id="2.20.28.10">
    <property type="match status" value="1"/>
</dbReference>
<evidence type="ECO:0000256" key="1">
    <source>
        <dbReference type="ARBA" id="ARBA00022723"/>
    </source>
</evidence>
<dbReference type="CDD" id="cd16464">
    <property type="entry name" value="RING-H2_Pirh2-like"/>
    <property type="match status" value="1"/>
</dbReference>
<dbReference type="PROSITE" id="PS51270">
    <property type="entry name" value="ZF_CTCHY"/>
    <property type="match status" value="1"/>
</dbReference>
<dbReference type="STRING" id="81824.A9UWA5"/>
<dbReference type="EMBL" id="CH991547">
    <property type="protein sequence ID" value="EDQ90732.1"/>
    <property type="molecule type" value="Genomic_DNA"/>
</dbReference>
<keyword evidence="1" id="KW-0479">Metal-binding</keyword>
<dbReference type="SMART" id="SM00184">
    <property type="entry name" value="RING"/>
    <property type="match status" value="1"/>
</dbReference>
<gene>
    <name evidence="8" type="ORF">MONBRDRAFT_18535</name>
</gene>
<dbReference type="GO" id="GO:0008270">
    <property type="term" value="F:zinc ion binding"/>
    <property type="evidence" value="ECO:0007669"/>
    <property type="project" value="UniProtKB-KW"/>
</dbReference>
<dbReference type="InterPro" id="IPR008913">
    <property type="entry name" value="Znf_CHY"/>
</dbReference>
<dbReference type="InterPro" id="IPR001841">
    <property type="entry name" value="Znf_RING"/>
</dbReference>
<feature type="domain" description="CTCHY-type" evidence="7">
    <location>
        <begin position="83"/>
        <end position="147"/>
    </location>
</feature>
<dbReference type="GO" id="GO:0016567">
    <property type="term" value="P:protein ubiquitination"/>
    <property type="evidence" value="ECO:0000318"/>
    <property type="project" value="GO_Central"/>
</dbReference>
<evidence type="ECO:0000256" key="3">
    <source>
        <dbReference type="ARBA" id="ARBA00022833"/>
    </source>
</evidence>
<feature type="domain" description="CHY-type" evidence="6">
    <location>
        <begin position="9"/>
        <end position="81"/>
    </location>
</feature>
<dbReference type="SUPFAM" id="SSF161245">
    <property type="entry name" value="Zinc hairpin stack"/>
    <property type="match status" value="1"/>
</dbReference>
<dbReference type="Pfam" id="PF14599">
    <property type="entry name" value="zinc_ribbon_6"/>
    <property type="match status" value="1"/>
</dbReference>
<dbReference type="Pfam" id="PF13639">
    <property type="entry name" value="zf-RING_2"/>
    <property type="match status" value="1"/>
</dbReference>
<dbReference type="eggNOG" id="KOG1940">
    <property type="taxonomic scope" value="Eukaryota"/>
</dbReference>
<dbReference type="KEGG" id="mbr:MONBRDRAFT_18535"/>
<dbReference type="PROSITE" id="PS50089">
    <property type="entry name" value="ZF_RING_2"/>
    <property type="match status" value="1"/>
</dbReference>
<dbReference type="InterPro" id="IPR013083">
    <property type="entry name" value="Znf_RING/FYVE/PHD"/>
</dbReference>